<dbReference type="PRINTS" id="PR00449">
    <property type="entry name" value="RASTRNSFRMNG"/>
</dbReference>
<dbReference type="NCBIfam" id="TIGR00231">
    <property type="entry name" value="small_GTP"/>
    <property type="match status" value="1"/>
</dbReference>
<dbReference type="Pfam" id="PF00071">
    <property type="entry name" value="Ras"/>
    <property type="match status" value="1"/>
</dbReference>
<dbReference type="EMBL" id="CAJHNH020004279">
    <property type="protein sequence ID" value="CAG5130813.1"/>
    <property type="molecule type" value="Genomic_DNA"/>
</dbReference>
<sequence length="205" mass="23131">MLIQTKSEQFKKHKIRWSPEKPLCLPESLRGPIPSMVTITVIGDSRVGKSSLIRRFKTDKFTGGYKHTPGTEITQIVKTLHDDSSSKVCFHFLDTSDVFIDSSTVVPGMNDHVHASFSSYVLIVYDITDHRSFESAKDWMHLVRNMMLTDVTLVLVANKADLEQQRQVHRTAGQVFATLNGMVFVETSAKSGHNLKSLFNYVTDI</sequence>
<dbReference type="PROSITE" id="PS51421">
    <property type="entry name" value="RAS"/>
    <property type="match status" value="1"/>
</dbReference>
<evidence type="ECO:0000256" key="2">
    <source>
        <dbReference type="ARBA" id="ARBA00022741"/>
    </source>
</evidence>
<dbReference type="GO" id="GO:0003924">
    <property type="term" value="F:GTPase activity"/>
    <property type="evidence" value="ECO:0007669"/>
    <property type="project" value="InterPro"/>
</dbReference>
<evidence type="ECO:0000256" key="1">
    <source>
        <dbReference type="ARBA" id="ARBA00006270"/>
    </source>
</evidence>
<dbReference type="PROSITE" id="PS51419">
    <property type="entry name" value="RAB"/>
    <property type="match status" value="1"/>
</dbReference>
<dbReference type="Gene3D" id="3.40.50.300">
    <property type="entry name" value="P-loop containing nucleotide triphosphate hydrolases"/>
    <property type="match status" value="1"/>
</dbReference>
<evidence type="ECO:0000313" key="4">
    <source>
        <dbReference type="Proteomes" id="UP000678393"/>
    </source>
</evidence>
<dbReference type="SMART" id="SM00175">
    <property type="entry name" value="RAB"/>
    <property type="match status" value="1"/>
</dbReference>
<organism evidence="3 4">
    <name type="scientific">Candidula unifasciata</name>
    <dbReference type="NCBI Taxonomy" id="100452"/>
    <lineage>
        <taxon>Eukaryota</taxon>
        <taxon>Metazoa</taxon>
        <taxon>Spiralia</taxon>
        <taxon>Lophotrochozoa</taxon>
        <taxon>Mollusca</taxon>
        <taxon>Gastropoda</taxon>
        <taxon>Heterobranchia</taxon>
        <taxon>Euthyneura</taxon>
        <taxon>Panpulmonata</taxon>
        <taxon>Eupulmonata</taxon>
        <taxon>Stylommatophora</taxon>
        <taxon>Helicina</taxon>
        <taxon>Helicoidea</taxon>
        <taxon>Geomitridae</taxon>
        <taxon>Candidula</taxon>
    </lineage>
</organism>
<dbReference type="InterPro" id="IPR005225">
    <property type="entry name" value="Small_GTP-bd"/>
</dbReference>
<dbReference type="InterPro" id="IPR001806">
    <property type="entry name" value="Small_GTPase"/>
</dbReference>
<comment type="caution">
    <text evidence="3">The sequence shown here is derived from an EMBL/GenBank/DDBJ whole genome shotgun (WGS) entry which is preliminary data.</text>
</comment>
<dbReference type="SMART" id="SM00173">
    <property type="entry name" value="RAS"/>
    <property type="match status" value="1"/>
</dbReference>
<proteinExistence type="inferred from homology"/>
<dbReference type="Proteomes" id="UP000678393">
    <property type="component" value="Unassembled WGS sequence"/>
</dbReference>
<dbReference type="InterPro" id="IPR027417">
    <property type="entry name" value="P-loop_NTPase"/>
</dbReference>
<keyword evidence="2" id="KW-0547">Nucleotide-binding</keyword>
<comment type="similarity">
    <text evidence="1">Belongs to the small GTPase superfamily. Rab family.</text>
</comment>
<reference evidence="3" key="1">
    <citation type="submission" date="2021-04" db="EMBL/GenBank/DDBJ databases">
        <authorList>
            <consortium name="Molecular Ecology Group"/>
        </authorList>
    </citation>
    <scope>NUCLEOTIDE SEQUENCE</scope>
</reference>
<protein>
    <submittedName>
        <fullName evidence="3">Uncharacterized protein</fullName>
    </submittedName>
</protein>
<accession>A0A8S3ZMR6</accession>
<gene>
    <name evidence="3" type="ORF">CUNI_LOCUS16371</name>
</gene>
<keyword evidence="4" id="KW-1185">Reference proteome</keyword>
<dbReference type="AlphaFoldDB" id="A0A8S3ZMR6"/>
<dbReference type="SMART" id="SM00174">
    <property type="entry name" value="RHO"/>
    <property type="match status" value="1"/>
</dbReference>
<dbReference type="FunFam" id="3.40.50.300:FF:001447">
    <property type="entry name" value="Ras-related protein Rab-1B"/>
    <property type="match status" value="1"/>
</dbReference>
<dbReference type="CDD" id="cd00154">
    <property type="entry name" value="Rab"/>
    <property type="match status" value="1"/>
</dbReference>
<evidence type="ECO:0000313" key="3">
    <source>
        <dbReference type="EMBL" id="CAG5130813.1"/>
    </source>
</evidence>
<dbReference type="PANTHER" id="PTHR47978">
    <property type="match status" value="1"/>
</dbReference>
<dbReference type="SUPFAM" id="SSF52540">
    <property type="entry name" value="P-loop containing nucleoside triphosphate hydrolases"/>
    <property type="match status" value="1"/>
</dbReference>
<name>A0A8S3ZMR6_9EUPU</name>
<dbReference type="GO" id="GO:0005525">
    <property type="term" value="F:GTP binding"/>
    <property type="evidence" value="ECO:0007669"/>
    <property type="project" value="InterPro"/>
</dbReference>
<dbReference type="OrthoDB" id="265044at2759"/>